<evidence type="ECO:0000256" key="1">
    <source>
        <dbReference type="SAM" id="Coils"/>
    </source>
</evidence>
<feature type="coiled-coil region" evidence="1">
    <location>
        <begin position="256"/>
        <end position="283"/>
    </location>
</feature>
<name>A0ABQ8V8R2_9AGAR</name>
<proteinExistence type="predicted"/>
<feature type="compositionally biased region" description="Low complexity" evidence="2">
    <location>
        <begin position="141"/>
        <end position="151"/>
    </location>
</feature>
<comment type="caution">
    <text evidence="3">The sequence shown here is derived from an EMBL/GenBank/DDBJ whole genome shotgun (WGS) entry which is preliminary data.</text>
</comment>
<sequence>MVLLEQYCFASRISYQSTAILNPHSHSLCFCFVHTIGCTQLSSPIYRGAFSVLAYANHQSKSVIHIPMSKRRCPSPAVTPPPSKRHEEFSPLSDIQQLMASSPTHHSDAEDPYSQSQDADVTEGTGLVDGDDKWSDSDFGTPSTSQIPTTSQISLSASQLSMLNWVDNLSQATKEQDEYSRRLAEDRQWIAEQLKKREAVPGTDMTLHCTNLTASPCQHHSEPRLIAQLSPSPLLSQYQPMPVKESEHVDLKDVMLAWYQRHVEQLEDELKILRGQSSRWIRLAGTLSERADGISSILNDAIIWGVGDIDMPPLPEQYEQYAHYVHVSTDST</sequence>
<gene>
    <name evidence="3" type="ORF">C8R41DRAFT_842992</name>
</gene>
<protein>
    <submittedName>
        <fullName evidence="3">Uncharacterized protein</fullName>
    </submittedName>
</protein>
<dbReference type="Proteomes" id="UP001150217">
    <property type="component" value="Unassembled WGS sequence"/>
</dbReference>
<reference evidence="3" key="1">
    <citation type="submission" date="2022-08" db="EMBL/GenBank/DDBJ databases">
        <title>A Global Phylogenomic Analysis of the Shiitake Genus Lentinula.</title>
        <authorList>
            <consortium name="DOE Joint Genome Institute"/>
            <person name="Sierra-Patev S."/>
            <person name="Min B."/>
            <person name="Naranjo-Ortiz M."/>
            <person name="Looney B."/>
            <person name="Konkel Z."/>
            <person name="Slot J.C."/>
            <person name="Sakamoto Y."/>
            <person name="Steenwyk J.L."/>
            <person name="Rokas A."/>
            <person name="Carro J."/>
            <person name="Camarero S."/>
            <person name="Ferreira P."/>
            <person name="Molpeceres G."/>
            <person name="Ruiz-Duenas F.J."/>
            <person name="Serrano A."/>
            <person name="Henrissat B."/>
            <person name="Drula E."/>
            <person name="Hughes K.W."/>
            <person name="Mata J.L."/>
            <person name="Ishikawa N.K."/>
            <person name="Vargas-Isla R."/>
            <person name="Ushijima S."/>
            <person name="Smith C.A."/>
            <person name="Ahrendt S."/>
            <person name="Andreopoulos W."/>
            <person name="He G."/>
            <person name="Labutti K."/>
            <person name="Lipzen A."/>
            <person name="Ng V."/>
            <person name="Riley R."/>
            <person name="Sandor L."/>
            <person name="Barry K."/>
            <person name="Martinez A.T."/>
            <person name="Xiao Y."/>
            <person name="Gibbons J.G."/>
            <person name="Terashima K."/>
            <person name="Grigoriev I.V."/>
            <person name="Hibbett D.S."/>
        </authorList>
    </citation>
    <scope>NUCLEOTIDE SEQUENCE</scope>
    <source>
        <strain evidence="3">RHP3577 ss4</strain>
    </source>
</reference>
<keyword evidence="4" id="KW-1185">Reference proteome</keyword>
<evidence type="ECO:0000313" key="3">
    <source>
        <dbReference type="EMBL" id="KAJ4479859.1"/>
    </source>
</evidence>
<accession>A0ABQ8V8R2</accession>
<organism evidence="3 4">
    <name type="scientific">Lentinula lateritia</name>
    <dbReference type="NCBI Taxonomy" id="40482"/>
    <lineage>
        <taxon>Eukaryota</taxon>
        <taxon>Fungi</taxon>
        <taxon>Dikarya</taxon>
        <taxon>Basidiomycota</taxon>
        <taxon>Agaricomycotina</taxon>
        <taxon>Agaricomycetes</taxon>
        <taxon>Agaricomycetidae</taxon>
        <taxon>Agaricales</taxon>
        <taxon>Marasmiineae</taxon>
        <taxon>Omphalotaceae</taxon>
        <taxon>Lentinula</taxon>
    </lineage>
</organism>
<feature type="region of interest" description="Disordered" evidence="2">
    <location>
        <begin position="71"/>
        <end position="151"/>
    </location>
</feature>
<feature type="compositionally biased region" description="Polar residues" evidence="2">
    <location>
        <begin position="93"/>
        <end position="104"/>
    </location>
</feature>
<dbReference type="EMBL" id="JANVFT010000062">
    <property type="protein sequence ID" value="KAJ4479859.1"/>
    <property type="molecule type" value="Genomic_DNA"/>
</dbReference>
<evidence type="ECO:0000313" key="4">
    <source>
        <dbReference type="Proteomes" id="UP001150217"/>
    </source>
</evidence>
<evidence type="ECO:0000256" key="2">
    <source>
        <dbReference type="SAM" id="MobiDB-lite"/>
    </source>
</evidence>
<keyword evidence="1" id="KW-0175">Coiled coil</keyword>